<protein>
    <recommendedName>
        <fullName evidence="4">DUF3592 domain-containing protein</fullName>
    </recommendedName>
</protein>
<dbReference type="AlphaFoldDB" id="A0A315XWH1"/>
<gene>
    <name evidence="2" type="ORF">IE37_02498</name>
</gene>
<dbReference type="EMBL" id="QGDI01000010">
    <property type="protein sequence ID" value="PWJ11275.1"/>
    <property type="molecule type" value="Genomic_DNA"/>
</dbReference>
<proteinExistence type="predicted"/>
<reference evidence="2 3" key="1">
    <citation type="submission" date="2018-05" db="EMBL/GenBank/DDBJ databases">
        <title>The Hungate 1000. A catalogue of reference genomes from the rumen microbiome.</title>
        <authorList>
            <person name="Kelly W."/>
        </authorList>
    </citation>
    <scope>NUCLEOTIDE SEQUENCE [LARGE SCALE GENOMIC DNA]</scope>
    <source>
        <strain evidence="2 3">SAb67</strain>
    </source>
</reference>
<evidence type="ECO:0000256" key="1">
    <source>
        <dbReference type="SAM" id="Phobius"/>
    </source>
</evidence>
<feature type="transmembrane region" description="Helical" evidence="1">
    <location>
        <begin position="25"/>
        <end position="46"/>
    </location>
</feature>
<organism evidence="2 3">
    <name type="scientific">Ruminococcus flavefaciens</name>
    <dbReference type="NCBI Taxonomy" id="1265"/>
    <lineage>
        <taxon>Bacteria</taxon>
        <taxon>Bacillati</taxon>
        <taxon>Bacillota</taxon>
        <taxon>Clostridia</taxon>
        <taxon>Eubacteriales</taxon>
        <taxon>Oscillospiraceae</taxon>
        <taxon>Ruminococcus</taxon>
    </lineage>
</organism>
<evidence type="ECO:0000313" key="3">
    <source>
        <dbReference type="Proteomes" id="UP000245720"/>
    </source>
</evidence>
<keyword evidence="1" id="KW-0812">Transmembrane</keyword>
<keyword evidence="1" id="KW-1133">Transmembrane helix</keyword>
<feature type="transmembrane region" description="Helical" evidence="1">
    <location>
        <begin position="250"/>
        <end position="274"/>
    </location>
</feature>
<accession>A0A315XWH1</accession>
<comment type="caution">
    <text evidence="2">The sequence shown here is derived from an EMBL/GenBank/DDBJ whole genome shotgun (WGS) entry which is preliminary data.</text>
</comment>
<sequence length="302" mass="34277">MSYYMDNGGGNDFGPENTPQKKNTALIIVLIIFGCLSLFCCLPFIGPALEIVTSFKTDFIDELKKYDTPVEADVIDVFRITEVNSQKLAPEEKGFFFTYEYEYNGQKYQSSFTHGLDKHYRYTGDKVQLLINSDVPTDIYDPECFTSPDHANYILGHEPEYFNVSVDAAVVDVREVRQGDWDERKGDDSGFGITCQYEYNGRSYQSDSPELFKAKFYNIGDKVDIKIKSSSPNEFYAPDTIKATHKIASVMLAIGIVVLLVPAIAIIAAILLVLRSARGKKDQVKYHYDSQDYYDQNDDYRG</sequence>
<evidence type="ECO:0008006" key="4">
    <source>
        <dbReference type="Google" id="ProtNLM"/>
    </source>
</evidence>
<dbReference type="Proteomes" id="UP000245720">
    <property type="component" value="Unassembled WGS sequence"/>
</dbReference>
<evidence type="ECO:0000313" key="2">
    <source>
        <dbReference type="EMBL" id="PWJ11275.1"/>
    </source>
</evidence>
<keyword evidence="1" id="KW-0472">Membrane</keyword>
<name>A0A315XWH1_RUMFL</name>